<sequence>MKKLVVRISVIGLLLLLGALFGVQQMNEQLGISQPEPLVVLSQQKEKQIQSNKGNALVQKQQNELVQKKQTVEEVGRFNFFSDMGNAIADGMNYGSRAVLSQIMSFVDNVLNGEKTNAE</sequence>
<proteinExistence type="predicted"/>
<keyword evidence="2" id="KW-1185">Reference proteome</keyword>
<dbReference type="Pfam" id="PF12438">
    <property type="entry name" value="DUF3679"/>
    <property type="match status" value="1"/>
</dbReference>
<dbReference type="RefSeq" id="WP_335961916.1">
    <property type="nucleotide sequence ID" value="NZ_JAXBLX010000022.1"/>
</dbReference>
<evidence type="ECO:0000313" key="2">
    <source>
        <dbReference type="Proteomes" id="UP001589838"/>
    </source>
</evidence>
<dbReference type="EMBL" id="JBHLUX010000094">
    <property type="protein sequence ID" value="MFC0473441.1"/>
    <property type="molecule type" value="Genomic_DNA"/>
</dbReference>
<evidence type="ECO:0000313" key="1">
    <source>
        <dbReference type="EMBL" id="MFC0473441.1"/>
    </source>
</evidence>
<gene>
    <name evidence="1" type="ORF">ACFFHM_23765</name>
</gene>
<evidence type="ECO:0008006" key="3">
    <source>
        <dbReference type="Google" id="ProtNLM"/>
    </source>
</evidence>
<comment type="caution">
    <text evidence="1">The sequence shown here is derived from an EMBL/GenBank/DDBJ whole genome shotgun (WGS) entry which is preliminary data.</text>
</comment>
<name>A0ABV6KJC9_9BACI</name>
<dbReference type="InterPro" id="IPR020534">
    <property type="entry name" value="Uncharacterised_YqxA"/>
</dbReference>
<accession>A0ABV6KJC9</accession>
<protein>
    <recommendedName>
        <fullName evidence="3">DUF3679 domain-containing protein</fullName>
    </recommendedName>
</protein>
<dbReference type="Proteomes" id="UP001589838">
    <property type="component" value="Unassembled WGS sequence"/>
</dbReference>
<organism evidence="1 2">
    <name type="scientific">Halalkalibacter kiskunsagensis</name>
    <dbReference type="NCBI Taxonomy" id="1548599"/>
    <lineage>
        <taxon>Bacteria</taxon>
        <taxon>Bacillati</taxon>
        <taxon>Bacillota</taxon>
        <taxon>Bacilli</taxon>
        <taxon>Bacillales</taxon>
        <taxon>Bacillaceae</taxon>
        <taxon>Halalkalibacter</taxon>
    </lineage>
</organism>
<reference evidence="1 2" key="1">
    <citation type="submission" date="2024-09" db="EMBL/GenBank/DDBJ databases">
        <authorList>
            <person name="Sun Q."/>
            <person name="Mori K."/>
        </authorList>
    </citation>
    <scope>NUCLEOTIDE SEQUENCE [LARGE SCALE GENOMIC DNA]</scope>
    <source>
        <strain evidence="1 2">NCAIM B.02610</strain>
    </source>
</reference>